<dbReference type="Pfam" id="PF14060">
    <property type="entry name" value="DUF4252"/>
    <property type="match status" value="1"/>
</dbReference>
<dbReference type="AlphaFoldDB" id="A0A1I1GGV0"/>
<feature type="signal peptide" evidence="1">
    <location>
        <begin position="1"/>
        <end position="18"/>
    </location>
</feature>
<evidence type="ECO:0008006" key="4">
    <source>
        <dbReference type="Google" id="ProtNLM"/>
    </source>
</evidence>
<accession>A0A1I1GGV0</accession>
<organism evidence="2 3">
    <name type="scientific">Zunongwangia mangrovi</name>
    <dbReference type="NCBI Taxonomy" id="1334022"/>
    <lineage>
        <taxon>Bacteria</taxon>
        <taxon>Pseudomonadati</taxon>
        <taxon>Bacteroidota</taxon>
        <taxon>Flavobacteriia</taxon>
        <taxon>Flavobacteriales</taxon>
        <taxon>Flavobacteriaceae</taxon>
        <taxon>Zunongwangia</taxon>
    </lineage>
</organism>
<keyword evidence="1" id="KW-0732">Signal</keyword>
<keyword evidence="3" id="KW-1185">Reference proteome</keyword>
<evidence type="ECO:0000313" key="3">
    <source>
        <dbReference type="Proteomes" id="UP000199438"/>
    </source>
</evidence>
<dbReference type="PROSITE" id="PS51257">
    <property type="entry name" value="PROKAR_LIPOPROTEIN"/>
    <property type="match status" value="1"/>
</dbReference>
<dbReference type="Proteomes" id="UP000199438">
    <property type="component" value="Unassembled WGS sequence"/>
</dbReference>
<dbReference type="InterPro" id="IPR025348">
    <property type="entry name" value="DUF4252"/>
</dbReference>
<gene>
    <name evidence="2" type="ORF">SAMN04487907_102263</name>
</gene>
<dbReference type="STRING" id="1334022.SAMN04487907_102263"/>
<sequence>MKIIKTISFIAISLLMLACNNEKTLQKYYVENQEDSKFISLDIPTSLFAKADNLDEDQRATLESVRKINVLAYPLNEENETFDAEKAELEEIFSNEKYQLLMKYGSNERKGALYFTGEEDAIDEIVAFGYDNERGMGVARILGKDMNPQKIMELVKSLDADDINVEGLKGFADMMGGDSKNIKVTTDSTKVKSGISVDVEVDTVSTAN</sequence>
<proteinExistence type="predicted"/>
<evidence type="ECO:0000256" key="1">
    <source>
        <dbReference type="SAM" id="SignalP"/>
    </source>
</evidence>
<name>A0A1I1GGV0_9FLAO</name>
<reference evidence="3" key="1">
    <citation type="submission" date="2016-10" db="EMBL/GenBank/DDBJ databases">
        <authorList>
            <person name="Varghese N."/>
            <person name="Submissions S."/>
        </authorList>
    </citation>
    <scope>NUCLEOTIDE SEQUENCE [LARGE SCALE GENOMIC DNA]</scope>
    <source>
        <strain evidence="3">DSM 24499</strain>
    </source>
</reference>
<evidence type="ECO:0000313" key="2">
    <source>
        <dbReference type="EMBL" id="SFC10656.1"/>
    </source>
</evidence>
<dbReference type="OrthoDB" id="1143555at2"/>
<protein>
    <recommendedName>
        <fullName evidence="4">DUF4252 domain-containing protein</fullName>
    </recommendedName>
</protein>
<dbReference type="EMBL" id="FOKV01000002">
    <property type="protein sequence ID" value="SFC10656.1"/>
    <property type="molecule type" value="Genomic_DNA"/>
</dbReference>
<feature type="chain" id="PRO_5011606250" description="DUF4252 domain-containing protein" evidence="1">
    <location>
        <begin position="19"/>
        <end position="208"/>
    </location>
</feature>
<dbReference type="RefSeq" id="WP_084841648.1">
    <property type="nucleotide sequence ID" value="NZ_FOKV01000002.1"/>
</dbReference>